<proteinExistence type="predicted"/>
<evidence type="ECO:0000313" key="2">
    <source>
        <dbReference type="Proteomes" id="UP000789375"/>
    </source>
</evidence>
<sequence>MSYKNKDKKVLDRRSMHNLNLDGIKKVKQNTASLKDQNKGNIQIAIKRHCTSQQNSSNQEIVSRNTTTISNRLICSDISEDDFRSNRPNTQSNTLEFKKILAKILSLYS</sequence>
<dbReference type="EMBL" id="CAJVPP010000271">
    <property type="protein sequence ID" value="CAG8463520.1"/>
    <property type="molecule type" value="Genomic_DNA"/>
</dbReference>
<comment type="caution">
    <text evidence="1">The sequence shown here is derived from an EMBL/GenBank/DDBJ whole genome shotgun (WGS) entry which is preliminary data.</text>
</comment>
<accession>A0A9N8VWL0</accession>
<reference evidence="1" key="1">
    <citation type="submission" date="2021-06" db="EMBL/GenBank/DDBJ databases">
        <authorList>
            <person name="Kallberg Y."/>
            <person name="Tangrot J."/>
            <person name="Rosling A."/>
        </authorList>
    </citation>
    <scope>NUCLEOTIDE SEQUENCE</scope>
    <source>
        <strain evidence="1">87-6 pot B 2015</strain>
    </source>
</reference>
<dbReference type="Proteomes" id="UP000789375">
    <property type="component" value="Unassembled WGS sequence"/>
</dbReference>
<name>A0A9N8VWL0_FUNMO</name>
<keyword evidence="2" id="KW-1185">Reference proteome</keyword>
<gene>
    <name evidence="1" type="ORF">FMOSSE_LOCUS2162</name>
</gene>
<evidence type="ECO:0000313" key="1">
    <source>
        <dbReference type="EMBL" id="CAG8463520.1"/>
    </source>
</evidence>
<dbReference type="AlphaFoldDB" id="A0A9N8VWL0"/>
<protein>
    <submittedName>
        <fullName evidence="1">6094_t:CDS:1</fullName>
    </submittedName>
</protein>
<organism evidence="1 2">
    <name type="scientific">Funneliformis mosseae</name>
    <name type="common">Endomycorrhizal fungus</name>
    <name type="synonym">Glomus mosseae</name>
    <dbReference type="NCBI Taxonomy" id="27381"/>
    <lineage>
        <taxon>Eukaryota</taxon>
        <taxon>Fungi</taxon>
        <taxon>Fungi incertae sedis</taxon>
        <taxon>Mucoromycota</taxon>
        <taxon>Glomeromycotina</taxon>
        <taxon>Glomeromycetes</taxon>
        <taxon>Glomerales</taxon>
        <taxon>Glomeraceae</taxon>
        <taxon>Funneliformis</taxon>
    </lineage>
</organism>